<evidence type="ECO:0000256" key="8">
    <source>
        <dbReference type="SAM" id="MobiDB-lite"/>
    </source>
</evidence>
<evidence type="ECO:0000256" key="2">
    <source>
        <dbReference type="ARBA" id="ARBA00010289"/>
    </source>
</evidence>
<keyword evidence="4" id="KW-0805">Transcription regulation</keyword>
<evidence type="ECO:0000256" key="1">
    <source>
        <dbReference type="ARBA" id="ARBA00004123"/>
    </source>
</evidence>
<protein>
    <recommendedName>
        <fullName evidence="3">Mediator of RNA polymerase II transcription subunit 12</fullName>
    </recommendedName>
    <alternativeName>
        <fullName evidence="7">Mediator complex subunit 12</fullName>
    </alternativeName>
</protein>
<evidence type="ECO:0000256" key="7">
    <source>
        <dbReference type="ARBA" id="ARBA00032010"/>
    </source>
</evidence>
<dbReference type="Pfam" id="PF09497">
    <property type="entry name" value="Med12"/>
    <property type="match status" value="1"/>
</dbReference>
<keyword evidence="6" id="KW-0539">Nucleus</keyword>
<evidence type="ECO:0000256" key="4">
    <source>
        <dbReference type="ARBA" id="ARBA00023015"/>
    </source>
</evidence>
<dbReference type="SMART" id="SM01281">
    <property type="entry name" value="Med12"/>
    <property type="match status" value="1"/>
</dbReference>
<dbReference type="GO" id="GO:0016592">
    <property type="term" value="C:mediator complex"/>
    <property type="evidence" value="ECO:0007669"/>
    <property type="project" value="InterPro"/>
</dbReference>
<dbReference type="PANTHER" id="PTHR46567:SF1">
    <property type="entry name" value="MEDIATOR OF RNA POLYMERASE II TRANSCRIPTION SUBUNIT 12"/>
    <property type="match status" value="1"/>
</dbReference>
<evidence type="ECO:0000256" key="5">
    <source>
        <dbReference type="ARBA" id="ARBA00023163"/>
    </source>
</evidence>
<feature type="compositionally biased region" description="Polar residues" evidence="8">
    <location>
        <begin position="1"/>
        <end position="11"/>
    </location>
</feature>
<keyword evidence="11" id="KW-1185">Reference proteome</keyword>
<dbReference type="GO" id="GO:0006357">
    <property type="term" value="P:regulation of transcription by RNA polymerase II"/>
    <property type="evidence" value="ECO:0007669"/>
    <property type="project" value="InterPro"/>
</dbReference>
<dbReference type="AlphaFoldDB" id="A0A9W6SWD5"/>
<dbReference type="EMBL" id="BSXU01009033">
    <property type="protein sequence ID" value="GME67945.1"/>
    <property type="molecule type" value="Genomic_DNA"/>
</dbReference>
<dbReference type="PANTHER" id="PTHR46567">
    <property type="entry name" value="MEDIATOR OF RNA POLYMERASE II TRANSCRIPTION SUBUNIT 12"/>
    <property type="match status" value="1"/>
</dbReference>
<evidence type="ECO:0000313" key="10">
    <source>
        <dbReference type="EMBL" id="GME67945.1"/>
    </source>
</evidence>
<comment type="similarity">
    <text evidence="2">Belongs to the Mediator complex subunit 12 family.</text>
</comment>
<feature type="domain" description="Mediator complex subunit Med12" evidence="9">
    <location>
        <begin position="155"/>
        <end position="218"/>
    </location>
</feature>
<evidence type="ECO:0000259" key="9">
    <source>
        <dbReference type="SMART" id="SM01281"/>
    </source>
</evidence>
<name>A0A9W6SWD5_AMBMO</name>
<comment type="subcellular location">
    <subcellularLocation>
        <location evidence="1">Nucleus</location>
    </subcellularLocation>
</comment>
<evidence type="ECO:0000313" key="11">
    <source>
        <dbReference type="Proteomes" id="UP001165063"/>
    </source>
</evidence>
<dbReference type="OrthoDB" id="20828at2759"/>
<organism evidence="10 11">
    <name type="scientific">Ambrosiozyma monospora</name>
    <name type="common">Yeast</name>
    <name type="synonym">Endomycopsis monosporus</name>
    <dbReference type="NCBI Taxonomy" id="43982"/>
    <lineage>
        <taxon>Eukaryota</taxon>
        <taxon>Fungi</taxon>
        <taxon>Dikarya</taxon>
        <taxon>Ascomycota</taxon>
        <taxon>Saccharomycotina</taxon>
        <taxon>Pichiomycetes</taxon>
        <taxon>Pichiales</taxon>
        <taxon>Pichiaceae</taxon>
        <taxon>Ambrosiozyma</taxon>
    </lineage>
</organism>
<comment type="caution">
    <text evidence="10">The sequence shown here is derived from an EMBL/GenBank/DDBJ whole genome shotgun (WGS) entry which is preliminary data.</text>
</comment>
<dbReference type="GO" id="GO:0003712">
    <property type="term" value="F:transcription coregulator activity"/>
    <property type="evidence" value="ECO:0007669"/>
    <property type="project" value="InterPro"/>
</dbReference>
<evidence type="ECO:0000256" key="3">
    <source>
        <dbReference type="ARBA" id="ARBA00019622"/>
    </source>
</evidence>
<reference evidence="10" key="1">
    <citation type="submission" date="2023-04" db="EMBL/GenBank/DDBJ databases">
        <title>Ambrosiozyma monospora NBRC 1965.</title>
        <authorList>
            <person name="Ichikawa N."/>
            <person name="Sato H."/>
            <person name="Tonouchi N."/>
        </authorList>
    </citation>
    <scope>NUCLEOTIDE SEQUENCE</scope>
    <source>
        <strain evidence="10">NBRC 1965</strain>
    </source>
</reference>
<gene>
    <name evidence="10" type="ORF">Amon01_000893400</name>
</gene>
<sequence>MVHISQPLQRNRMNDQIPMPDGVYPLNGDDTQTTGPTGGSLSANNYHASKELVYPDFRVWKHTPKDDTLMRNHLQKGYYEPPMVSNECHSGRQIIYQLFHKNSSSSTSPDGSGGNMSAQENIENTVKSKLTLLSDVMIKTLTKRQEINRVTSRSTYKPPPRVTLTDHKRELWLNNLADTNVSLKQLSRAIPHGLRNRTLLEQCMKHKVPIQRTLWLIRCVSANEQRQLMRKQSTVGITGNNYNNNSTNKWVMEWTEQLTMFVENVIDSCFKPENKDTWKFKLNYTVELVGNIYSEELMFRETFLSWVVSYFSKIVDKENVTVFDFKTLSIYHVILRLFWFKVISIDYLSKELSESLLLLIAKLQELPKNPKTDNLVKDY</sequence>
<dbReference type="Proteomes" id="UP001165063">
    <property type="component" value="Unassembled WGS sequence"/>
</dbReference>
<dbReference type="InterPro" id="IPR019035">
    <property type="entry name" value="Mediator_Med12"/>
</dbReference>
<evidence type="ECO:0000256" key="6">
    <source>
        <dbReference type="ARBA" id="ARBA00023242"/>
    </source>
</evidence>
<proteinExistence type="inferred from homology"/>
<keyword evidence="5" id="KW-0804">Transcription</keyword>
<accession>A0A9W6SWD5</accession>
<feature type="region of interest" description="Disordered" evidence="8">
    <location>
        <begin position="1"/>
        <end position="21"/>
    </location>
</feature>